<sequence>MDNSRTSNAPSTKRRRRHRPNQRKRAKHRRPPSTDAVAVKTESTHNDNDQPNKRVRKQKLTSSKQPATNKADHQTKDAKTKPQDPVTDTNDKAKSLPDILTARNNEKATFEDLPVSIVQFVFSLVDVPSMCNLYIAMEFSSYAEEIAKHLDDRGVTVTAEAVATGDPENISFATLARLPPCHIRVTCNLVNMELTFWHLKQVTVKSVDLHLKNLDKRRRRFHPDLQFLGSTLKTLRLDYFYFFNDRIPTTLTNLHLLQCESYIDLAAFTNLTHIEVIGCSGVSVKELPPSIVSLKMNEVEFDASTLPHIEHVFGDKITNLPWSQVKSAKWVKIPSGQRMDQLTELEINGGPVEKDVEFPKLESVKIKSQDCKNVSNYFTVAQLAQVRILKAKHAMVEILHLLQNLTILHCRFHDELTERSQLPPNLVELSISSSESVWGVPPQLKAFSYTSVIDSKYKFRFNEPTLCVYAESDNLKSLVIKGASSVTVECPNVTHFTCWDPRKIRVDLPNLQSLTYRNSCWPSTQFPFKRGYPNLQELDLRGVSQDVVFDHPMKSVRLDDMRPQRLKFTTDRVHFNKCEIPADTDITARVLKCNSRFLSTRGIRCEELYCNEVDQVPPTVQKLSLSLRESSPYTYIHAKVPELCGCNVLTSLKITGGIWHYRRGLPVPPSVKQVSIWNQHWNRRKQHWEGVFFVTTPTRLEHFEFFDPRYDNCVAFSQQPASVFVENGCPWGQSGSLASFDSTLL</sequence>
<dbReference type="RefSeq" id="XP_034015073.1">
    <property type="nucleotide sequence ID" value="XM_034153805.1"/>
</dbReference>
<protein>
    <submittedName>
        <fullName evidence="2">Uncharacterized protein</fullName>
    </submittedName>
</protein>
<feature type="region of interest" description="Disordered" evidence="1">
    <location>
        <begin position="1"/>
        <end position="95"/>
    </location>
</feature>
<dbReference type="SUPFAM" id="SSF52047">
    <property type="entry name" value="RNI-like"/>
    <property type="match status" value="1"/>
</dbReference>
<keyword evidence="3" id="KW-1185">Reference proteome</keyword>
<feature type="compositionally biased region" description="Basic residues" evidence="1">
    <location>
        <begin position="12"/>
        <end position="31"/>
    </location>
</feature>
<reference evidence="2 3" key="1">
    <citation type="submission" date="2019-07" db="EMBL/GenBank/DDBJ databases">
        <title>Genome assembly of two rare yeast pathogens: Diutina rugosa and Trichomonascus ciferrii.</title>
        <authorList>
            <person name="Mixao V."/>
            <person name="Saus E."/>
            <person name="Hansen A."/>
            <person name="Lass-Flor C."/>
            <person name="Gabaldon T."/>
        </authorList>
    </citation>
    <scope>NUCLEOTIDE SEQUENCE [LARGE SCALE GENOMIC DNA]</scope>
    <source>
        <strain evidence="2 3">CBS 613</strain>
    </source>
</reference>
<name>A0A642UZM0_DIURU</name>
<proteinExistence type="predicted"/>
<dbReference type="AlphaFoldDB" id="A0A642UZM0"/>
<dbReference type="Proteomes" id="UP000449547">
    <property type="component" value="Unassembled WGS sequence"/>
</dbReference>
<accession>A0A642UZM0</accession>
<feature type="compositionally biased region" description="Polar residues" evidence="1">
    <location>
        <begin position="1"/>
        <end position="11"/>
    </location>
</feature>
<dbReference type="VEuPathDB" id="FungiDB:DIURU_000128"/>
<evidence type="ECO:0000313" key="2">
    <source>
        <dbReference type="EMBL" id="KAA8908585.1"/>
    </source>
</evidence>
<evidence type="ECO:0000256" key="1">
    <source>
        <dbReference type="SAM" id="MobiDB-lite"/>
    </source>
</evidence>
<dbReference type="EMBL" id="SWFT01000005">
    <property type="protein sequence ID" value="KAA8908585.1"/>
    <property type="molecule type" value="Genomic_DNA"/>
</dbReference>
<feature type="compositionally biased region" description="Basic and acidic residues" evidence="1">
    <location>
        <begin position="42"/>
        <end position="52"/>
    </location>
</feature>
<comment type="caution">
    <text evidence="2">The sequence shown here is derived from an EMBL/GenBank/DDBJ whole genome shotgun (WGS) entry which is preliminary data.</text>
</comment>
<gene>
    <name evidence="2" type="ORF">DIURU_000128</name>
</gene>
<evidence type="ECO:0000313" key="3">
    <source>
        <dbReference type="Proteomes" id="UP000449547"/>
    </source>
</evidence>
<dbReference type="GeneID" id="54778781"/>
<dbReference type="Gene3D" id="3.80.10.10">
    <property type="entry name" value="Ribonuclease Inhibitor"/>
    <property type="match status" value="1"/>
</dbReference>
<organism evidence="2 3">
    <name type="scientific">Diutina rugosa</name>
    <name type="common">Yeast</name>
    <name type="synonym">Candida rugosa</name>
    <dbReference type="NCBI Taxonomy" id="5481"/>
    <lineage>
        <taxon>Eukaryota</taxon>
        <taxon>Fungi</taxon>
        <taxon>Dikarya</taxon>
        <taxon>Ascomycota</taxon>
        <taxon>Saccharomycotina</taxon>
        <taxon>Pichiomycetes</taxon>
        <taxon>Debaryomycetaceae</taxon>
        <taxon>Diutina</taxon>
    </lineage>
</organism>
<dbReference type="InterPro" id="IPR032675">
    <property type="entry name" value="LRR_dom_sf"/>
</dbReference>
<feature type="compositionally biased region" description="Basic and acidic residues" evidence="1">
    <location>
        <begin position="70"/>
        <end position="82"/>
    </location>
</feature>